<feature type="compositionally biased region" description="Basic and acidic residues" evidence="1">
    <location>
        <begin position="642"/>
        <end position="652"/>
    </location>
</feature>
<sequence length="652" mass="71506">MAALYDGDDNRVFTASRTEDTTAYQLFKRQEKKGKGASKSTSTTRSGQDSRKSPKTSPNGEENSLFWYGFTENVIQGLSSLPETVGNLWMNVFDTVSRAYHQKIAKDRANEEGIVVNPPSLGNRPGEGEVTYSSEVNEVLIPYTTREDTYNYYEVRNYVNDVNQENTQVLQTYDDEMKSRETYTYGNERLSYTNEKTKDEYQYLTDARGSVTGMMKDGELDSSNSYSVFGTPEEVDETGNPFGYTGEAQDVTGYNYLRARYYDSQSGTFLTQDSYEGEEDNPLSQNGYTYVENNPINYSDPTGHKKSMFSGAINAMKKVANSFKQVANSIYNGARIAASTSIYNGARIAANTIYNVRQATSSIYNGAKIVANTMSKVTQTANSIYKGASIAGASAIARQMAVQTAFVGIAYKKATGNKGSKKIKEAENLVKNWNKAMKETLAKFCTTAPKAKKNKSVREQQEENLKKAFGEPKNGKYYVPSVTGSGQGRWLSIEDAYRMVENGRKTNWTGVGVSVTVLAVLLFGPGALASMGIGTGGTVIIGSGGTATVVQGLTEKEIITSLVASGAISTGIAKALMSLSGNSSDEYKTPKKINGKPKNNIPDRFRGERPKKGESGKQAAKRILQERGEYDPKDTGPGSDFNKLKKYFDTHF</sequence>
<dbReference type="Proteomes" id="UP001249240">
    <property type="component" value="Unassembled WGS sequence"/>
</dbReference>
<feature type="region of interest" description="Disordered" evidence="1">
    <location>
        <begin position="24"/>
        <end position="61"/>
    </location>
</feature>
<dbReference type="NCBIfam" id="TIGR03696">
    <property type="entry name" value="Rhs_assc_core"/>
    <property type="match status" value="1"/>
</dbReference>
<gene>
    <name evidence="2" type="ORF">P7D78_01360</name>
</gene>
<feature type="compositionally biased region" description="Low complexity" evidence="1">
    <location>
        <begin position="37"/>
        <end position="47"/>
    </location>
</feature>
<feature type="region of interest" description="Disordered" evidence="1">
    <location>
        <begin position="586"/>
        <end position="652"/>
    </location>
</feature>
<dbReference type="Gene3D" id="2.180.10.10">
    <property type="entry name" value="RHS repeat-associated core"/>
    <property type="match status" value="1"/>
</dbReference>
<organism evidence="2 3">
    <name type="scientific">Enterococcus raffinosus</name>
    <dbReference type="NCBI Taxonomy" id="71452"/>
    <lineage>
        <taxon>Bacteria</taxon>
        <taxon>Bacillati</taxon>
        <taxon>Bacillota</taxon>
        <taxon>Bacilli</taxon>
        <taxon>Lactobacillales</taxon>
        <taxon>Enterococcaceae</taxon>
        <taxon>Enterococcus</taxon>
    </lineage>
</organism>
<dbReference type="PANTHER" id="PTHR32305:SF15">
    <property type="entry name" value="PROTEIN RHSA-RELATED"/>
    <property type="match status" value="1"/>
</dbReference>
<feature type="compositionally biased region" description="Basic and acidic residues" evidence="1">
    <location>
        <begin position="623"/>
        <end position="634"/>
    </location>
</feature>
<dbReference type="InterPro" id="IPR050708">
    <property type="entry name" value="T6SS_VgrG/RHS"/>
</dbReference>
<proteinExistence type="predicted"/>
<feature type="compositionally biased region" description="Basic and acidic residues" evidence="1">
    <location>
        <begin position="601"/>
        <end position="615"/>
    </location>
</feature>
<dbReference type="RefSeq" id="WP_311807152.1">
    <property type="nucleotide sequence ID" value="NZ_JARPXM010000001.1"/>
</dbReference>
<comment type="caution">
    <text evidence="2">The sequence shown here is derived from an EMBL/GenBank/DDBJ whole genome shotgun (WGS) entry which is preliminary data.</text>
</comment>
<dbReference type="EMBL" id="JARPXM010000001">
    <property type="protein sequence ID" value="MDT2536758.1"/>
    <property type="molecule type" value="Genomic_DNA"/>
</dbReference>
<evidence type="ECO:0000313" key="2">
    <source>
        <dbReference type="EMBL" id="MDT2536758.1"/>
    </source>
</evidence>
<name>A0AAW8SPI7_9ENTE</name>
<reference evidence="2" key="1">
    <citation type="submission" date="2023-03" db="EMBL/GenBank/DDBJ databases">
        <authorList>
            <person name="Shen W."/>
            <person name="Cai J."/>
        </authorList>
    </citation>
    <scope>NUCLEOTIDE SEQUENCE</scope>
    <source>
        <strain evidence="2">B646-2</strain>
    </source>
</reference>
<evidence type="ECO:0000313" key="3">
    <source>
        <dbReference type="Proteomes" id="UP001249240"/>
    </source>
</evidence>
<dbReference type="PANTHER" id="PTHR32305">
    <property type="match status" value="1"/>
</dbReference>
<protein>
    <submittedName>
        <fullName evidence="2">RHS repeat-associated core domain-containing protein</fullName>
    </submittedName>
</protein>
<accession>A0AAW8SPI7</accession>
<evidence type="ECO:0000256" key="1">
    <source>
        <dbReference type="SAM" id="MobiDB-lite"/>
    </source>
</evidence>
<dbReference type="AlphaFoldDB" id="A0AAW8SPI7"/>
<dbReference type="InterPro" id="IPR022385">
    <property type="entry name" value="Rhs_assc_core"/>
</dbReference>